<evidence type="ECO:0008006" key="4">
    <source>
        <dbReference type="Google" id="ProtNLM"/>
    </source>
</evidence>
<dbReference type="InterPro" id="IPR010718">
    <property type="entry name" value="DUF1294"/>
</dbReference>
<dbReference type="RefSeq" id="WP_192509931.1">
    <property type="nucleotide sequence ID" value="NZ_AQGV01000015.1"/>
</dbReference>
<sequence length="129" mass="14569">MNSFARAIGHSILFFNGLMLILLGVERPAIGKYIAVVVLVANGIFVVLFWLDKRRACRQEKRLSELSLLLVSSLGAHFSMYVAQDVFHHKSKKWQFNVKLLCVLLCQTALLGLMCYWLLSGLASVRVNE</sequence>
<keyword evidence="1" id="KW-0472">Membrane</keyword>
<comment type="caution">
    <text evidence="2">The sequence shown here is derived from an EMBL/GenBank/DDBJ whole genome shotgun (WGS) entry which is preliminary data.</text>
</comment>
<keyword evidence="1" id="KW-0812">Transmembrane</keyword>
<keyword evidence="1" id="KW-1133">Transmembrane helix</keyword>
<feature type="transmembrane region" description="Helical" evidence="1">
    <location>
        <begin position="96"/>
        <end position="119"/>
    </location>
</feature>
<organism evidence="2 3">
    <name type="scientific">Pseudoalteromonas aurantia 208</name>
    <dbReference type="NCBI Taxonomy" id="1314867"/>
    <lineage>
        <taxon>Bacteria</taxon>
        <taxon>Pseudomonadati</taxon>
        <taxon>Pseudomonadota</taxon>
        <taxon>Gammaproteobacteria</taxon>
        <taxon>Alteromonadales</taxon>
        <taxon>Pseudoalteromonadaceae</taxon>
        <taxon>Pseudoalteromonas</taxon>
    </lineage>
</organism>
<evidence type="ECO:0000313" key="3">
    <source>
        <dbReference type="Proteomes" id="UP000615755"/>
    </source>
</evidence>
<dbReference type="Proteomes" id="UP000615755">
    <property type="component" value="Unassembled WGS sequence"/>
</dbReference>
<accession>A0ABR9EIT4</accession>
<gene>
    <name evidence="2" type="ORF">PAUR_b1029</name>
</gene>
<feature type="transmembrane region" description="Helical" evidence="1">
    <location>
        <begin position="30"/>
        <end position="51"/>
    </location>
</feature>
<name>A0ABR9EIT4_9GAMM</name>
<dbReference type="EMBL" id="AQGV01000015">
    <property type="protein sequence ID" value="MBE0370904.1"/>
    <property type="molecule type" value="Genomic_DNA"/>
</dbReference>
<evidence type="ECO:0000256" key="1">
    <source>
        <dbReference type="SAM" id="Phobius"/>
    </source>
</evidence>
<proteinExistence type="predicted"/>
<keyword evidence="3" id="KW-1185">Reference proteome</keyword>
<dbReference type="Pfam" id="PF06961">
    <property type="entry name" value="DUF1294"/>
    <property type="match status" value="1"/>
</dbReference>
<protein>
    <recommendedName>
        <fullName evidence="4">DUF1294 domain-containing protein</fullName>
    </recommendedName>
</protein>
<evidence type="ECO:0000313" key="2">
    <source>
        <dbReference type="EMBL" id="MBE0370904.1"/>
    </source>
</evidence>
<reference evidence="2 3" key="1">
    <citation type="submission" date="2015-03" db="EMBL/GenBank/DDBJ databases">
        <title>Genome sequence of Pseudoalteromonas aurantia.</title>
        <authorList>
            <person name="Xie B.-B."/>
            <person name="Rong J.-C."/>
            <person name="Qin Q.-L."/>
            <person name="Zhang Y.-Z."/>
        </authorList>
    </citation>
    <scope>NUCLEOTIDE SEQUENCE [LARGE SCALE GENOMIC DNA]</scope>
    <source>
        <strain evidence="2 3">208</strain>
    </source>
</reference>
<feature type="transmembrane region" description="Helical" evidence="1">
    <location>
        <begin position="7"/>
        <end position="24"/>
    </location>
</feature>